<dbReference type="InterPro" id="IPR045060">
    <property type="entry name" value="Phe-tRNA-ligase_IIc_bsu"/>
</dbReference>
<keyword evidence="7" id="KW-0479">Metal-binding</keyword>
<dbReference type="InterPro" id="IPR045864">
    <property type="entry name" value="aa-tRNA-synth_II/BPL/LPL"/>
</dbReference>
<evidence type="ECO:0000256" key="4">
    <source>
        <dbReference type="ARBA" id="ARBA00012814"/>
    </source>
</evidence>
<dbReference type="GO" id="GO:0009328">
    <property type="term" value="C:phenylalanine-tRNA ligase complex"/>
    <property type="evidence" value="ECO:0007669"/>
    <property type="project" value="TreeGrafter"/>
</dbReference>
<dbReference type="PANTHER" id="PTHR10947:SF0">
    <property type="entry name" value="PHENYLALANINE--TRNA LIGASE BETA SUBUNIT"/>
    <property type="match status" value="1"/>
</dbReference>
<dbReference type="GO" id="GO:0006432">
    <property type="term" value="P:phenylalanyl-tRNA aminoacylation"/>
    <property type="evidence" value="ECO:0007669"/>
    <property type="project" value="InterPro"/>
</dbReference>
<evidence type="ECO:0000256" key="2">
    <source>
        <dbReference type="ARBA" id="ARBA00004496"/>
    </source>
</evidence>
<evidence type="ECO:0000256" key="7">
    <source>
        <dbReference type="ARBA" id="ARBA00022723"/>
    </source>
</evidence>
<organism evidence="14">
    <name type="scientific">hydrothermal vent metagenome</name>
    <dbReference type="NCBI Taxonomy" id="652676"/>
    <lineage>
        <taxon>unclassified sequences</taxon>
        <taxon>metagenomes</taxon>
        <taxon>ecological metagenomes</taxon>
    </lineage>
</organism>
<dbReference type="Gene3D" id="3.50.40.10">
    <property type="entry name" value="Phenylalanyl-trna Synthetase, Chain B, domain 3"/>
    <property type="match status" value="1"/>
</dbReference>
<evidence type="ECO:0000256" key="11">
    <source>
        <dbReference type="ARBA" id="ARBA00022917"/>
    </source>
</evidence>
<dbReference type="InterPro" id="IPR005147">
    <property type="entry name" value="tRNA_synthase_B5-dom"/>
</dbReference>
<evidence type="ECO:0000256" key="1">
    <source>
        <dbReference type="ARBA" id="ARBA00001946"/>
    </source>
</evidence>
<evidence type="ECO:0000256" key="3">
    <source>
        <dbReference type="ARBA" id="ARBA00007438"/>
    </source>
</evidence>
<comment type="subcellular location">
    <subcellularLocation>
        <location evidence="2">Cytoplasm</location>
    </subcellularLocation>
</comment>
<protein>
    <recommendedName>
        <fullName evidence="4">phenylalanine--tRNA ligase</fullName>
        <ecNumber evidence="4">6.1.1.20</ecNumber>
    </recommendedName>
</protein>
<dbReference type="InterPro" id="IPR009061">
    <property type="entry name" value="DNA-bd_dom_put_sf"/>
</dbReference>
<dbReference type="Pfam" id="PF03484">
    <property type="entry name" value="B5"/>
    <property type="match status" value="1"/>
</dbReference>
<dbReference type="CDD" id="cd00769">
    <property type="entry name" value="PheRS_beta_core"/>
    <property type="match status" value="1"/>
</dbReference>
<dbReference type="SUPFAM" id="SSF55681">
    <property type="entry name" value="Class II aaRS and biotin synthetases"/>
    <property type="match status" value="1"/>
</dbReference>
<dbReference type="GO" id="GO:0000287">
    <property type="term" value="F:magnesium ion binding"/>
    <property type="evidence" value="ECO:0007669"/>
    <property type="project" value="InterPro"/>
</dbReference>
<dbReference type="AlphaFoldDB" id="A0A3B1CT86"/>
<keyword evidence="5" id="KW-0963">Cytoplasm</keyword>
<dbReference type="SMART" id="SM00874">
    <property type="entry name" value="B5"/>
    <property type="match status" value="1"/>
</dbReference>
<dbReference type="InterPro" id="IPR005146">
    <property type="entry name" value="B3/B4_tRNA-bd"/>
</dbReference>
<accession>A0A3B1CT86</accession>
<comment type="similarity">
    <text evidence="3">Belongs to the phenylalanyl-tRNA synthetase beta subunit family. Type 2 subfamily.</text>
</comment>
<dbReference type="InterPro" id="IPR004531">
    <property type="entry name" value="Phe-tRNA-synth_IIc_bsu_arc_euk"/>
</dbReference>
<feature type="non-terminal residue" evidence="14">
    <location>
        <position position="1"/>
    </location>
</feature>
<dbReference type="Gene3D" id="3.30.56.10">
    <property type="match status" value="1"/>
</dbReference>
<feature type="domain" description="B5" evidence="13">
    <location>
        <begin position="204"/>
        <end position="279"/>
    </location>
</feature>
<dbReference type="GO" id="GO:0005524">
    <property type="term" value="F:ATP binding"/>
    <property type="evidence" value="ECO:0007669"/>
    <property type="project" value="UniProtKB-KW"/>
</dbReference>
<evidence type="ECO:0000256" key="9">
    <source>
        <dbReference type="ARBA" id="ARBA00022840"/>
    </source>
</evidence>
<sequence>FDTSNKAQYHVEISKEVSTVRPYLAACISRGMTVTAPILDQLIQAQEKLADSFGRNRQMVSIGLYRLQKIKFPVKYDLVDPESTSFVPLGFDTPMSLKEIITKHPKGIEYAHTLKGAKQFPILKDAKGEILSFPPIINSRALGEVEVGDSELFVEVTGTDQRMVTLAINIFAANLADRGAEIEALVLNYADQTDFGTCYQTPYDLSEAVSVDLPELNRVLGESLALPEAISVLEAYGLNVTTADEKLTVRAAPYRDDLMHAIDLIEDFAISRGYHSFIPDMPTTFTVGGLSQIEQFSDAMRLAMVGFGFEEVVSNILGSAEDFIEKMSLGFSGDVNQSPRPETQIVAIENPMTERFSLLRSWLTPSLLRVEGASSKAFYPHRIFEAGEVAQLAPERDDHTVTLIHLAALVAHPSANFSELHTVLESLFARLAMQYTLEPLTHASFIDGRSGKIKIENQEIGLIGEIHPKVLDAWQIGMPTVVFEISLEGLL</sequence>
<gene>
    <name evidence="14" type="ORF">MNBD_NITROSPIRAE01-1428</name>
</gene>
<evidence type="ECO:0000256" key="5">
    <source>
        <dbReference type="ARBA" id="ARBA00022490"/>
    </source>
</evidence>
<keyword evidence="11" id="KW-0648">Protein biosynthesis</keyword>
<keyword evidence="9" id="KW-0067">ATP-binding</keyword>
<dbReference type="SMART" id="SM00873">
    <property type="entry name" value="B3_4"/>
    <property type="match status" value="1"/>
</dbReference>
<keyword evidence="10" id="KW-0460">Magnesium</keyword>
<name>A0A3B1CT86_9ZZZZ</name>
<dbReference type="GO" id="GO:0004826">
    <property type="term" value="F:phenylalanine-tRNA ligase activity"/>
    <property type="evidence" value="ECO:0007669"/>
    <property type="project" value="UniProtKB-EC"/>
</dbReference>
<evidence type="ECO:0000313" key="14">
    <source>
        <dbReference type="EMBL" id="VAX27833.1"/>
    </source>
</evidence>
<dbReference type="EMBL" id="UOGF01000034">
    <property type="protein sequence ID" value="VAX27833.1"/>
    <property type="molecule type" value="Genomic_DNA"/>
</dbReference>
<evidence type="ECO:0000259" key="13">
    <source>
        <dbReference type="PROSITE" id="PS51483"/>
    </source>
</evidence>
<dbReference type="Pfam" id="PF17759">
    <property type="entry name" value="tRNA_synthFbeta"/>
    <property type="match status" value="1"/>
</dbReference>
<dbReference type="PANTHER" id="PTHR10947">
    <property type="entry name" value="PHENYLALANYL-TRNA SYNTHETASE BETA CHAIN AND LEUCINE-RICH REPEAT-CONTAINING PROTEIN 47"/>
    <property type="match status" value="1"/>
</dbReference>
<keyword evidence="8" id="KW-0547">Nucleotide-binding</keyword>
<dbReference type="PROSITE" id="PS51483">
    <property type="entry name" value="B5"/>
    <property type="match status" value="1"/>
</dbReference>
<evidence type="ECO:0000256" key="10">
    <source>
        <dbReference type="ARBA" id="ARBA00022842"/>
    </source>
</evidence>
<dbReference type="Gene3D" id="3.30.930.10">
    <property type="entry name" value="Bira Bifunctional Protein, Domain 2"/>
    <property type="match status" value="1"/>
</dbReference>
<evidence type="ECO:0000256" key="6">
    <source>
        <dbReference type="ARBA" id="ARBA00022598"/>
    </source>
</evidence>
<dbReference type="EC" id="6.1.1.20" evidence="4"/>
<keyword evidence="6 14" id="KW-0436">Ligase</keyword>
<dbReference type="NCBIfam" id="TIGR00471">
    <property type="entry name" value="pheT_arch"/>
    <property type="match status" value="1"/>
</dbReference>
<keyword evidence="12 14" id="KW-0030">Aminoacyl-tRNA synthetase</keyword>
<reference evidence="14" key="1">
    <citation type="submission" date="2018-06" db="EMBL/GenBank/DDBJ databases">
        <authorList>
            <person name="Zhirakovskaya E."/>
        </authorList>
    </citation>
    <scope>NUCLEOTIDE SEQUENCE</scope>
</reference>
<dbReference type="SUPFAM" id="SSF46955">
    <property type="entry name" value="Putative DNA-binding domain"/>
    <property type="match status" value="1"/>
</dbReference>
<dbReference type="InterPro" id="IPR041616">
    <property type="entry name" value="PheRS_beta_core"/>
</dbReference>
<dbReference type="GO" id="GO:0003723">
    <property type="term" value="F:RNA binding"/>
    <property type="evidence" value="ECO:0007669"/>
    <property type="project" value="InterPro"/>
</dbReference>
<proteinExistence type="inferred from homology"/>
<dbReference type="InterPro" id="IPR020825">
    <property type="entry name" value="Phe-tRNA_synthase-like_B3/B4"/>
</dbReference>
<evidence type="ECO:0000256" key="8">
    <source>
        <dbReference type="ARBA" id="ARBA00022741"/>
    </source>
</evidence>
<comment type="cofactor">
    <cofactor evidence="1">
        <name>Mg(2+)</name>
        <dbReference type="ChEBI" id="CHEBI:18420"/>
    </cofactor>
</comment>
<evidence type="ECO:0000256" key="12">
    <source>
        <dbReference type="ARBA" id="ARBA00023146"/>
    </source>
</evidence>